<evidence type="ECO:0000313" key="3">
    <source>
        <dbReference type="Proteomes" id="UP001151760"/>
    </source>
</evidence>
<feature type="compositionally biased region" description="Basic and acidic residues" evidence="1">
    <location>
        <begin position="95"/>
        <end position="105"/>
    </location>
</feature>
<feature type="region of interest" description="Disordered" evidence="1">
    <location>
        <begin position="162"/>
        <end position="194"/>
    </location>
</feature>
<comment type="caution">
    <text evidence="2">The sequence shown here is derived from an EMBL/GenBank/DDBJ whole genome shotgun (WGS) entry which is preliminary data.</text>
</comment>
<dbReference type="Proteomes" id="UP001151760">
    <property type="component" value="Unassembled WGS sequence"/>
</dbReference>
<reference evidence="2" key="1">
    <citation type="journal article" date="2022" name="Int. J. Mol. Sci.">
        <title>Draft Genome of Tanacetum Coccineum: Genomic Comparison of Closely Related Tanacetum-Family Plants.</title>
        <authorList>
            <person name="Yamashiro T."/>
            <person name="Shiraishi A."/>
            <person name="Nakayama K."/>
            <person name="Satake H."/>
        </authorList>
    </citation>
    <scope>NUCLEOTIDE SEQUENCE</scope>
</reference>
<proteinExistence type="predicted"/>
<evidence type="ECO:0000313" key="2">
    <source>
        <dbReference type="EMBL" id="GJT41941.1"/>
    </source>
</evidence>
<feature type="compositionally biased region" description="Polar residues" evidence="1">
    <location>
        <begin position="163"/>
        <end position="175"/>
    </location>
</feature>
<keyword evidence="3" id="KW-1185">Reference proteome</keyword>
<reference evidence="2" key="2">
    <citation type="submission" date="2022-01" db="EMBL/GenBank/DDBJ databases">
        <authorList>
            <person name="Yamashiro T."/>
            <person name="Shiraishi A."/>
            <person name="Satake H."/>
            <person name="Nakayama K."/>
        </authorList>
    </citation>
    <scope>NUCLEOTIDE SEQUENCE</scope>
</reference>
<gene>
    <name evidence="2" type="ORF">Tco_0941806</name>
</gene>
<protein>
    <submittedName>
        <fullName evidence="2">Uncharacterized protein</fullName>
    </submittedName>
</protein>
<dbReference type="EMBL" id="BQNB010015603">
    <property type="protein sequence ID" value="GJT41941.1"/>
    <property type="molecule type" value="Genomic_DNA"/>
</dbReference>
<organism evidence="2 3">
    <name type="scientific">Tanacetum coccineum</name>
    <dbReference type="NCBI Taxonomy" id="301880"/>
    <lineage>
        <taxon>Eukaryota</taxon>
        <taxon>Viridiplantae</taxon>
        <taxon>Streptophyta</taxon>
        <taxon>Embryophyta</taxon>
        <taxon>Tracheophyta</taxon>
        <taxon>Spermatophyta</taxon>
        <taxon>Magnoliopsida</taxon>
        <taxon>eudicotyledons</taxon>
        <taxon>Gunneridae</taxon>
        <taxon>Pentapetalae</taxon>
        <taxon>asterids</taxon>
        <taxon>campanulids</taxon>
        <taxon>Asterales</taxon>
        <taxon>Asteraceae</taxon>
        <taxon>Asteroideae</taxon>
        <taxon>Anthemideae</taxon>
        <taxon>Anthemidinae</taxon>
        <taxon>Tanacetum</taxon>
    </lineage>
</organism>
<evidence type="ECO:0000256" key="1">
    <source>
        <dbReference type="SAM" id="MobiDB-lite"/>
    </source>
</evidence>
<accession>A0ABQ5DUI5</accession>
<feature type="region of interest" description="Disordered" evidence="1">
    <location>
        <begin position="94"/>
        <end position="113"/>
    </location>
</feature>
<name>A0ABQ5DUI5_9ASTR</name>
<sequence>MSYFRSLHLQLQVLSNEDLKGTRTKHGFKLAFILLFGQDVETFTSVIFLYVDQLEKQLDKDEFQEDDSMDAFWRQEGEVDRVKALDADLVVTKSSRTERENHDTSSKSGNDTHAVDAYIKPVNDKEPMAKVQLTTQHNVLANEQHHTKQSEPIHDTYFLENVDGNTTPNSTNMSNRDGEIDQNAEKCQVTSPLL</sequence>